<feature type="transmembrane region" description="Helical" evidence="1">
    <location>
        <begin position="24"/>
        <end position="46"/>
    </location>
</feature>
<evidence type="ECO:0000256" key="1">
    <source>
        <dbReference type="SAM" id="Phobius"/>
    </source>
</evidence>
<keyword evidence="1" id="KW-0812">Transmembrane</keyword>
<feature type="transmembrane region" description="Helical" evidence="1">
    <location>
        <begin position="195"/>
        <end position="218"/>
    </location>
</feature>
<dbReference type="EMBL" id="CP023564">
    <property type="protein sequence ID" value="ATG54998.1"/>
    <property type="molecule type" value="Genomic_DNA"/>
</dbReference>
<evidence type="ECO:0000313" key="2">
    <source>
        <dbReference type="EMBL" id="ATG54998.1"/>
    </source>
</evidence>
<accession>A0A291GXU6</accession>
<evidence type="ECO:0000313" key="3">
    <source>
        <dbReference type="Proteomes" id="UP000217889"/>
    </source>
</evidence>
<feature type="transmembrane region" description="Helical" evidence="1">
    <location>
        <begin position="87"/>
        <end position="109"/>
    </location>
</feature>
<feature type="transmembrane region" description="Helical" evidence="1">
    <location>
        <begin position="230"/>
        <end position="252"/>
    </location>
</feature>
<gene>
    <name evidence="2" type="ORF">CFK41_09640</name>
</gene>
<dbReference type="AlphaFoldDB" id="A0A291GXU6"/>
<dbReference type="KEGG" id="bgg:CFK41_09640"/>
<reference evidence="2 3" key="1">
    <citation type="journal article" date="2014" name="Int. J. Syst. Evol. Microbiol.">
        <title>Brachybacterium ginsengisoli sp. nov., isolated from soil of a ginseng field.</title>
        <authorList>
            <person name="Hoang V.A."/>
            <person name="Kim Y.J."/>
            <person name="Nguyen N.L."/>
            <person name="Yang D.C."/>
        </authorList>
    </citation>
    <scope>NUCLEOTIDE SEQUENCE [LARGE SCALE GENOMIC DNA]</scope>
    <source>
        <strain evidence="2 3">DCY80</strain>
    </source>
</reference>
<organism evidence="2 3">
    <name type="scientific">Brachybacterium ginsengisoli</name>
    <dbReference type="NCBI Taxonomy" id="1331682"/>
    <lineage>
        <taxon>Bacteria</taxon>
        <taxon>Bacillati</taxon>
        <taxon>Actinomycetota</taxon>
        <taxon>Actinomycetes</taxon>
        <taxon>Micrococcales</taxon>
        <taxon>Dermabacteraceae</taxon>
        <taxon>Brachybacterium</taxon>
    </lineage>
</organism>
<proteinExistence type="predicted"/>
<dbReference type="OrthoDB" id="2881403at2"/>
<dbReference type="Proteomes" id="UP000217889">
    <property type="component" value="Chromosome"/>
</dbReference>
<feature type="transmembrane region" description="Helical" evidence="1">
    <location>
        <begin position="52"/>
        <end position="75"/>
    </location>
</feature>
<keyword evidence="1" id="KW-0472">Membrane</keyword>
<feature type="transmembrane region" description="Helical" evidence="1">
    <location>
        <begin position="129"/>
        <end position="146"/>
    </location>
</feature>
<protein>
    <submittedName>
        <fullName evidence="2">Uncharacterized protein</fullName>
    </submittedName>
</protein>
<feature type="transmembrane region" description="Helical" evidence="1">
    <location>
        <begin position="272"/>
        <end position="295"/>
    </location>
</feature>
<keyword evidence="1" id="KW-1133">Transmembrane helix</keyword>
<name>A0A291GXU6_9MICO</name>
<keyword evidence="3" id="KW-1185">Reference proteome</keyword>
<feature type="transmembrane region" description="Helical" evidence="1">
    <location>
        <begin position="167"/>
        <end position="189"/>
    </location>
</feature>
<dbReference type="RefSeq" id="WP_096799463.1">
    <property type="nucleotide sequence ID" value="NZ_CP023564.1"/>
</dbReference>
<sequence length="317" mass="31552">MNTTTTTSTPPAPGGIPLGPPSRIASTAAALGAILAGGAAALALAMGPGADYSAIFLPVWTGLVGAGLLVVALLIGSGAPGRWAQVAAWVAAGVLLAASGGVLLDGFRIFFATTGIPAGDFAEVDVPGAIARACALAASFSAVQFARRIRVRARSARASASGRGRRVVGLLGVLLCLPYPLLKLVWWMQGADGSYAVGFPGMELLAFATAAVVLIGLTSRRAPAAARVPLLIAGWLGAFALLSMGGLMVFGILAQVTGLAASPIAFGDSGRIILVTAVYSTWLLLGLALAAATVLCGEARPARGPGGRREEAGSGVG</sequence>